<sequence>MAPYLRIPRQESSNDTSTNDSSDSSSGDGGKSFMEAHGTVVYIALAVLAVILIYFIWAGMTSRLTYPPFNQKKCTECKKGIKKSDKEEKDYFKNDHHDLNDGKGWLCKDCQEKLEDKMLEDELKKEKQDKVEKRKSRMTIRENENEDDQELSKQHARRSKAPSSRKVDIDDDDDVDDSDLTDSELDSSDDEGIQKSRREVTRRSMRPPPTYTSRIRETVKGNSRKSKAPPPPPLKLKKVKYETDSSADDYDTSDSDEDEERIRNAKKKIQNRGSRNKL</sequence>
<dbReference type="AlphaFoldDB" id="A0AAX4K1Y0"/>
<dbReference type="GeneID" id="91097152"/>
<dbReference type="EMBL" id="CP144106">
    <property type="protein sequence ID" value="WWC91537.1"/>
    <property type="molecule type" value="Genomic_DNA"/>
</dbReference>
<feature type="compositionally biased region" description="Low complexity" evidence="1">
    <location>
        <begin position="13"/>
        <end position="26"/>
    </location>
</feature>
<feature type="compositionally biased region" description="Acidic residues" evidence="1">
    <location>
        <begin position="169"/>
        <end position="191"/>
    </location>
</feature>
<feature type="region of interest" description="Disordered" evidence="1">
    <location>
        <begin position="1"/>
        <end position="30"/>
    </location>
</feature>
<evidence type="ECO:0000313" key="3">
    <source>
        <dbReference type="EMBL" id="WWC91537.1"/>
    </source>
</evidence>
<name>A0AAX4K1Y0_9TREE</name>
<proteinExistence type="predicted"/>
<evidence type="ECO:0000256" key="1">
    <source>
        <dbReference type="SAM" id="MobiDB-lite"/>
    </source>
</evidence>
<reference evidence="3 4" key="1">
    <citation type="submission" date="2024-01" db="EMBL/GenBank/DDBJ databases">
        <title>Comparative genomics of Cryptococcus and Kwoniella reveals pathogenesis evolution and contrasting modes of karyotype evolution via chromosome fusion or intercentromeric recombination.</title>
        <authorList>
            <person name="Coelho M.A."/>
            <person name="David-Palma M."/>
            <person name="Shea T."/>
            <person name="Bowers K."/>
            <person name="McGinley-Smith S."/>
            <person name="Mohammad A.W."/>
            <person name="Gnirke A."/>
            <person name="Yurkov A.M."/>
            <person name="Nowrousian M."/>
            <person name="Sun S."/>
            <person name="Cuomo C.A."/>
            <person name="Heitman J."/>
        </authorList>
    </citation>
    <scope>NUCLEOTIDE SEQUENCE [LARGE SCALE GENOMIC DNA]</scope>
    <source>
        <strain evidence="3 4">CBS 6074</strain>
    </source>
</reference>
<feature type="compositionally biased region" description="Acidic residues" evidence="1">
    <location>
        <begin position="245"/>
        <end position="259"/>
    </location>
</feature>
<evidence type="ECO:0000313" key="4">
    <source>
        <dbReference type="Proteomes" id="UP001355207"/>
    </source>
</evidence>
<evidence type="ECO:0000256" key="2">
    <source>
        <dbReference type="SAM" id="Phobius"/>
    </source>
</evidence>
<feature type="compositionally biased region" description="Basic and acidic residues" evidence="1">
    <location>
        <begin position="123"/>
        <end position="132"/>
    </location>
</feature>
<dbReference type="Proteomes" id="UP001355207">
    <property type="component" value="Chromosome 9"/>
</dbReference>
<accession>A0AAX4K1Y0</accession>
<organism evidence="3 4">
    <name type="scientific">Kwoniella dendrophila CBS 6074</name>
    <dbReference type="NCBI Taxonomy" id="1295534"/>
    <lineage>
        <taxon>Eukaryota</taxon>
        <taxon>Fungi</taxon>
        <taxon>Dikarya</taxon>
        <taxon>Basidiomycota</taxon>
        <taxon>Agaricomycotina</taxon>
        <taxon>Tremellomycetes</taxon>
        <taxon>Tremellales</taxon>
        <taxon>Cryptococcaceae</taxon>
        <taxon>Kwoniella</taxon>
    </lineage>
</organism>
<keyword evidence="2" id="KW-0472">Membrane</keyword>
<protein>
    <submittedName>
        <fullName evidence="3">Uncharacterized protein</fullName>
    </submittedName>
</protein>
<keyword evidence="2" id="KW-0812">Transmembrane</keyword>
<gene>
    <name evidence="3" type="ORF">L201_006483</name>
</gene>
<feature type="region of interest" description="Disordered" evidence="1">
    <location>
        <begin position="123"/>
        <end position="278"/>
    </location>
</feature>
<keyword evidence="2" id="KW-1133">Transmembrane helix</keyword>
<dbReference type="RefSeq" id="XP_066078299.1">
    <property type="nucleotide sequence ID" value="XM_066222202.1"/>
</dbReference>
<keyword evidence="4" id="KW-1185">Reference proteome</keyword>
<feature type="compositionally biased region" description="Basic residues" evidence="1">
    <location>
        <begin position="264"/>
        <end position="278"/>
    </location>
</feature>
<feature type="transmembrane region" description="Helical" evidence="2">
    <location>
        <begin position="40"/>
        <end position="60"/>
    </location>
</feature>
<feature type="compositionally biased region" description="Basic and acidic residues" evidence="1">
    <location>
        <begin position="192"/>
        <end position="202"/>
    </location>
</feature>